<dbReference type="Gene3D" id="3.40.50.11590">
    <property type="match status" value="1"/>
</dbReference>
<evidence type="ECO:0000259" key="1">
    <source>
        <dbReference type="Pfam" id="PF04016"/>
    </source>
</evidence>
<dbReference type="InterPro" id="IPR025251">
    <property type="entry name" value="DUF4213"/>
</dbReference>
<protein>
    <recommendedName>
        <fullName evidence="5">DUF364 domain-containing protein</fullName>
    </recommendedName>
</protein>
<dbReference type="Pfam" id="PF13938">
    <property type="entry name" value="DUF4213"/>
    <property type="match status" value="1"/>
</dbReference>
<feature type="domain" description="Putative heavy-metal chelation" evidence="1">
    <location>
        <begin position="182"/>
        <end position="297"/>
    </location>
</feature>
<reference evidence="3 4" key="1">
    <citation type="submission" date="2020-08" db="EMBL/GenBank/DDBJ databases">
        <title>Sequencing the genomes of 1000 actinobacteria strains.</title>
        <authorList>
            <person name="Klenk H.-P."/>
        </authorList>
    </citation>
    <scope>NUCLEOTIDE SEQUENCE [LARGE SCALE GENOMIC DNA]</scope>
    <source>
        <strain evidence="3 4">DSM 22242</strain>
    </source>
</reference>
<evidence type="ECO:0000313" key="4">
    <source>
        <dbReference type="Proteomes" id="UP000530850"/>
    </source>
</evidence>
<evidence type="ECO:0000313" key="3">
    <source>
        <dbReference type="EMBL" id="MBB3171074.1"/>
    </source>
</evidence>
<feature type="domain" description="DUF4213" evidence="2">
    <location>
        <begin position="61"/>
        <end position="141"/>
    </location>
</feature>
<name>A0A7W5GQ38_9ACTN</name>
<evidence type="ECO:0008006" key="5">
    <source>
        <dbReference type="Google" id="ProtNLM"/>
    </source>
</evidence>
<proteinExistence type="predicted"/>
<sequence length="314" mass="32798">MGCADESRCGADALGKGAGTRADAAAECAGAGTSAAAGSAGAPGAIAFPGTDGPCGPWRLYNHLIAGIPEDVAVRDYCLGTHWSYVTADSGTGVSFTTSGGAKRGYAGDLRGKPLREVAQLAKSWCFEEASLGVAALNAWYSQRALLDPLGCIYDAAVEVPDGTVRKMDAFEMWRPEIAAAGDASVVVVGHFPHVERIEEYARLTVLERRCSQANDVPDPACEYVIPDANYLFMTGVTLINKTAPRLLDLAEGAKTIMVGPSVVMAPFLFKWGVEMLAGSVVADPEKAAFAVKNGAGQFFGEALTMAALKRPEA</sequence>
<dbReference type="AlphaFoldDB" id="A0A7W5GQ38"/>
<dbReference type="Pfam" id="PF04016">
    <property type="entry name" value="DUF364"/>
    <property type="match status" value="1"/>
</dbReference>
<dbReference type="RefSeq" id="WP_211236155.1">
    <property type="nucleotide sequence ID" value="NZ_JACHYA010000002.1"/>
</dbReference>
<evidence type="ECO:0000259" key="2">
    <source>
        <dbReference type="Pfam" id="PF13938"/>
    </source>
</evidence>
<dbReference type="EMBL" id="JACHYA010000002">
    <property type="protein sequence ID" value="MBB3171074.1"/>
    <property type="molecule type" value="Genomic_DNA"/>
</dbReference>
<dbReference type="SUPFAM" id="SSF159713">
    <property type="entry name" value="Dhaf3308-like"/>
    <property type="match status" value="1"/>
</dbReference>
<dbReference type="Proteomes" id="UP000530850">
    <property type="component" value="Unassembled WGS sequence"/>
</dbReference>
<comment type="caution">
    <text evidence="3">The sequence shown here is derived from an EMBL/GenBank/DDBJ whole genome shotgun (WGS) entry which is preliminary data.</text>
</comment>
<dbReference type="GeneID" id="93356813"/>
<accession>A0A7W5GQ38</accession>
<gene>
    <name evidence="3" type="ORF">FHR31_000886</name>
</gene>
<dbReference type="Gene3D" id="3.30.390.100">
    <property type="match status" value="1"/>
</dbReference>
<dbReference type="InterPro" id="IPR007161">
    <property type="entry name" value="DUF364"/>
</dbReference>
<organism evidence="3 4">
    <name type="scientific">Parvibacter caecicola</name>
    <dbReference type="NCBI Taxonomy" id="747645"/>
    <lineage>
        <taxon>Bacteria</taxon>
        <taxon>Bacillati</taxon>
        <taxon>Actinomycetota</taxon>
        <taxon>Coriobacteriia</taxon>
        <taxon>Coriobacteriales</taxon>
        <taxon>Coriobacteriaceae</taxon>
        <taxon>Parvibacter</taxon>
    </lineage>
</organism>